<reference evidence="3" key="4">
    <citation type="submission" date="2017-10" db="EMBL/GenBank/DDBJ databases">
        <authorList>
            <person name="Banno H."/>
            <person name="Chua N.-H."/>
        </authorList>
    </citation>
    <scope>NUCLEOTIDE SEQUENCE [LARGE SCALE GENOMIC DNA]</scope>
    <source>
        <strain evidence="3">Kuenenia_mbr1_ru-nijmegen</strain>
    </source>
</reference>
<dbReference type="Pfam" id="PF03683">
    <property type="entry name" value="UPF0175"/>
    <property type="match status" value="1"/>
</dbReference>
<proteinExistence type="predicted"/>
<dbReference type="EMBL" id="LT934425">
    <property type="protein sequence ID" value="SOH04782.1"/>
    <property type="molecule type" value="Genomic_DNA"/>
</dbReference>
<dbReference type="EMBL" id="CT573073">
    <property type="protein sequence ID" value="CAJ71356.1"/>
    <property type="molecule type" value="Genomic_DNA"/>
</dbReference>
<organism evidence="1">
    <name type="scientific">Kuenenia stuttgartiensis</name>
    <dbReference type="NCBI Taxonomy" id="174633"/>
    <lineage>
        <taxon>Bacteria</taxon>
        <taxon>Pseudomonadati</taxon>
        <taxon>Planctomycetota</taxon>
        <taxon>Candidatus Brocadiia</taxon>
        <taxon>Candidatus Brocadiales</taxon>
        <taxon>Candidatus Brocadiaceae</taxon>
        <taxon>Candidatus Kuenenia</taxon>
    </lineage>
</organism>
<keyword evidence="4" id="KW-1185">Reference proteome</keyword>
<reference evidence="2 5" key="5">
    <citation type="submission" date="2020-02" db="EMBL/GenBank/DDBJ databases">
        <title>Newly sequenced genome of strain CSTR1 showed variability in Candidatus Kuenenia stuttgartiensis genomes.</title>
        <authorList>
            <person name="Ding C."/>
            <person name="Adrian L."/>
        </authorList>
    </citation>
    <scope>NUCLEOTIDE SEQUENCE [LARGE SCALE GENOMIC DNA]</scope>
    <source>
        <strain evidence="2 5">CSTR1</strain>
    </source>
</reference>
<evidence type="ECO:0000313" key="5">
    <source>
        <dbReference type="Proteomes" id="UP000501926"/>
    </source>
</evidence>
<dbReference type="KEGG" id="kst:KSMBR1_2287"/>
<accession>Q1PVV2</accession>
<name>Q1PVV2_KUEST</name>
<protein>
    <submittedName>
        <fullName evidence="1">Uncharacterized protein</fullName>
    </submittedName>
</protein>
<evidence type="ECO:0000313" key="4">
    <source>
        <dbReference type="Proteomes" id="UP000221734"/>
    </source>
</evidence>
<dbReference type="EMBL" id="CP049055">
    <property type="protein sequence ID" value="QII14156.1"/>
    <property type="molecule type" value="Genomic_DNA"/>
</dbReference>
<dbReference type="InterPro" id="IPR005368">
    <property type="entry name" value="UPF0175"/>
</dbReference>
<evidence type="ECO:0000313" key="2">
    <source>
        <dbReference type="EMBL" id="QII14156.1"/>
    </source>
</evidence>
<dbReference type="AlphaFoldDB" id="Q1PVV2"/>
<dbReference type="Proteomes" id="UP000221734">
    <property type="component" value="Chromosome Kuenenia_stuttgartiensis_MBR1"/>
</dbReference>
<gene>
    <name evidence="2" type="ORF">KsCSTR_47790</name>
    <name evidence="3" type="ORF">KSMBR1_2287</name>
    <name evidence="1" type="ORF">kustc0611</name>
</gene>
<evidence type="ECO:0000313" key="1">
    <source>
        <dbReference type="EMBL" id="CAJ71356.1"/>
    </source>
</evidence>
<evidence type="ECO:0000313" key="3">
    <source>
        <dbReference type="EMBL" id="SOH04782.1"/>
    </source>
</evidence>
<dbReference type="Proteomes" id="UP000501926">
    <property type="component" value="Chromosome"/>
</dbReference>
<reference evidence="1" key="2">
    <citation type="submission" date="2006-01" db="EMBL/GenBank/DDBJ databases">
        <authorList>
            <person name="Genoscope"/>
        </authorList>
    </citation>
    <scope>NUCLEOTIDE SEQUENCE</scope>
</reference>
<reference evidence="4" key="3">
    <citation type="submission" date="2017-10" db="EMBL/GenBank/DDBJ databases">
        <authorList>
            <person name="Frank J."/>
        </authorList>
    </citation>
    <scope>NUCLEOTIDE SEQUENCE [LARGE SCALE GENOMIC DNA]</scope>
</reference>
<reference evidence="1" key="1">
    <citation type="journal article" date="2006" name="Nature">
        <title>Deciphering the evolution and metabolism of an anammox bacterium from a community genome.</title>
        <authorList>
            <person name="Strous M."/>
            <person name="Pelletier E."/>
            <person name="Mangenot S."/>
            <person name="Rattei T."/>
            <person name="Lehner A."/>
            <person name="Taylor M.W."/>
            <person name="Horn M."/>
            <person name="Daims H."/>
            <person name="Bartol-Mavel D."/>
            <person name="Wincker P."/>
            <person name="Barbe V."/>
            <person name="Fonknechten N."/>
            <person name="Vallenet D."/>
            <person name="Segurens B."/>
            <person name="Schenowitz-Truong C."/>
            <person name="Medigue C."/>
            <person name="Collingro A."/>
            <person name="Snel B."/>
            <person name="Dutilh B.E."/>
            <person name="OpDenCamp H.J.M."/>
            <person name="vanDerDrift C."/>
            <person name="Cirpus I."/>
            <person name="vanDePas-Schoonen K.T."/>
            <person name="Harhangi H.R."/>
            <person name="vanNiftrik L."/>
            <person name="Schmid M."/>
            <person name="Keltjens J."/>
            <person name="vanDeVossenberg J."/>
            <person name="Kartal B."/>
            <person name="Meier H."/>
            <person name="Frishman D."/>
            <person name="Huynen M.A."/>
            <person name="Mewes H."/>
            <person name="Weissenbach J."/>
            <person name="Jetten M.S.M."/>
            <person name="Wagner M."/>
            <person name="LePaslier D."/>
        </authorList>
    </citation>
    <scope>NUCLEOTIDE SEQUENCE</scope>
</reference>
<sequence>MNKEPELREKLIVGAYIDGEINPGKAAELLGIHPVKLRGQLLSKGIPVRIGVETIEEIVAEGIAARGTRESAE</sequence>